<sequence>MSEPGSRSIPEPVPMAMPATTASSAPQPRQGPTSAPGMEPAPMSMPMPMPMHVTLSGQMTVSEPVYMTIPEPLLLSGATPSVPMPVPAPAPAEPASQPKTIKFVAVDMYGYPAEGFTTADAGKSAVSADLAETLQGIQKKVDEASAKIMTGSIQDKVVFSLRNLLFIFDGAPYMENDIPSDTAWRTTESVVVTFLFPPGRYITGVTDQQVADARPTIAYRRTTHINKAKKNAKDIEEWKVLREFSPVWARPRFAAM</sequence>
<dbReference type="EMBL" id="JANBUK010000156">
    <property type="protein sequence ID" value="KAJ2791379.1"/>
    <property type="molecule type" value="Genomic_DNA"/>
</dbReference>
<keyword evidence="2" id="KW-1185">Reference proteome</keyword>
<evidence type="ECO:0000313" key="2">
    <source>
        <dbReference type="Proteomes" id="UP001140066"/>
    </source>
</evidence>
<evidence type="ECO:0000313" key="1">
    <source>
        <dbReference type="EMBL" id="KAJ2791379.1"/>
    </source>
</evidence>
<comment type="caution">
    <text evidence="1">The sequence shown here is derived from an EMBL/GenBank/DDBJ whole genome shotgun (WGS) entry which is preliminary data.</text>
</comment>
<organism evidence="1 2">
    <name type="scientific">Coemansia linderi</name>
    <dbReference type="NCBI Taxonomy" id="2663919"/>
    <lineage>
        <taxon>Eukaryota</taxon>
        <taxon>Fungi</taxon>
        <taxon>Fungi incertae sedis</taxon>
        <taxon>Zoopagomycota</taxon>
        <taxon>Kickxellomycotina</taxon>
        <taxon>Kickxellomycetes</taxon>
        <taxon>Kickxellales</taxon>
        <taxon>Kickxellaceae</taxon>
        <taxon>Coemansia</taxon>
    </lineage>
</organism>
<name>A0ACC1KL96_9FUNG</name>
<protein>
    <submittedName>
        <fullName evidence="1">Uncharacterized protein</fullName>
    </submittedName>
</protein>
<gene>
    <name evidence="1" type="ORF">GGI18_001177</name>
</gene>
<proteinExistence type="predicted"/>
<dbReference type="Proteomes" id="UP001140066">
    <property type="component" value="Unassembled WGS sequence"/>
</dbReference>
<reference evidence="1" key="1">
    <citation type="submission" date="2022-07" db="EMBL/GenBank/DDBJ databases">
        <title>Phylogenomic reconstructions and comparative analyses of Kickxellomycotina fungi.</title>
        <authorList>
            <person name="Reynolds N.K."/>
            <person name="Stajich J.E."/>
            <person name="Barry K."/>
            <person name="Grigoriev I.V."/>
            <person name="Crous P."/>
            <person name="Smith M.E."/>
        </authorList>
    </citation>
    <scope>NUCLEOTIDE SEQUENCE</scope>
    <source>
        <strain evidence="1">BCRC 34191</strain>
    </source>
</reference>
<accession>A0ACC1KL96</accession>